<dbReference type="Gene3D" id="2.60.40.1190">
    <property type="match status" value="1"/>
</dbReference>
<evidence type="ECO:0000313" key="9">
    <source>
        <dbReference type="EMBL" id="MBI3126943.1"/>
    </source>
</evidence>
<feature type="signal peptide" evidence="7">
    <location>
        <begin position="1"/>
        <end position="19"/>
    </location>
</feature>
<dbReference type="SMART" id="SM00887">
    <property type="entry name" value="EB_dh"/>
    <property type="match status" value="1"/>
</dbReference>
<proteinExistence type="predicted"/>
<dbReference type="PANTHER" id="PTHR33751">
    <property type="entry name" value="CBB3-TYPE CYTOCHROME C OXIDASE SUBUNIT FIXP"/>
    <property type="match status" value="1"/>
</dbReference>
<dbReference type="EMBL" id="JACPUR010000013">
    <property type="protein sequence ID" value="MBI3126943.1"/>
    <property type="molecule type" value="Genomic_DNA"/>
</dbReference>
<gene>
    <name evidence="9" type="ORF">HYZ11_04995</name>
</gene>
<keyword evidence="5 6" id="KW-0408">Iron</keyword>
<dbReference type="GO" id="GO:0009055">
    <property type="term" value="F:electron transfer activity"/>
    <property type="evidence" value="ECO:0007669"/>
    <property type="project" value="InterPro"/>
</dbReference>
<evidence type="ECO:0000256" key="4">
    <source>
        <dbReference type="ARBA" id="ARBA00022982"/>
    </source>
</evidence>
<comment type="caution">
    <text evidence="9">The sequence shown here is derived from an EMBL/GenBank/DDBJ whole genome shotgun (WGS) entry which is preliminary data.</text>
</comment>
<feature type="domain" description="Cytochrome c" evidence="8">
    <location>
        <begin position="142"/>
        <end position="238"/>
    </location>
</feature>
<dbReference type="SUPFAM" id="SSF46626">
    <property type="entry name" value="Cytochrome c"/>
    <property type="match status" value="2"/>
</dbReference>
<dbReference type="InterPro" id="IPR019020">
    <property type="entry name" value="Cyt-c552/DMSO_Rdtase_haem-bd"/>
</dbReference>
<feature type="domain" description="Cytochrome c" evidence="8">
    <location>
        <begin position="27"/>
        <end position="121"/>
    </location>
</feature>
<accession>A0A932MMQ2</accession>
<dbReference type="PANTHER" id="PTHR33751:SF1">
    <property type="entry name" value="CBB3-TYPE CYTOCHROME C OXIDASE SUBUNIT FIXP"/>
    <property type="match status" value="1"/>
</dbReference>
<reference evidence="9" key="1">
    <citation type="submission" date="2020-07" db="EMBL/GenBank/DDBJ databases">
        <title>Huge and variable diversity of episymbiotic CPR bacteria and DPANN archaea in groundwater ecosystems.</title>
        <authorList>
            <person name="He C.Y."/>
            <person name="Keren R."/>
            <person name="Whittaker M."/>
            <person name="Farag I.F."/>
            <person name="Doudna J."/>
            <person name="Cate J.H.D."/>
            <person name="Banfield J.F."/>
        </authorList>
    </citation>
    <scope>NUCLEOTIDE SEQUENCE</scope>
    <source>
        <strain evidence="9">NC_groundwater_763_Ag_S-0.2um_68_21</strain>
    </source>
</reference>
<evidence type="ECO:0000259" key="8">
    <source>
        <dbReference type="PROSITE" id="PS51007"/>
    </source>
</evidence>
<keyword evidence="7" id="KW-0732">Signal</keyword>
<dbReference type="Pfam" id="PF00034">
    <property type="entry name" value="Cytochrom_C"/>
    <property type="match status" value="2"/>
</dbReference>
<keyword evidence="2 6" id="KW-0349">Heme</keyword>
<evidence type="ECO:0000256" key="2">
    <source>
        <dbReference type="ARBA" id="ARBA00022617"/>
    </source>
</evidence>
<evidence type="ECO:0000256" key="7">
    <source>
        <dbReference type="SAM" id="SignalP"/>
    </source>
</evidence>
<evidence type="ECO:0000256" key="5">
    <source>
        <dbReference type="ARBA" id="ARBA00023004"/>
    </source>
</evidence>
<keyword evidence="3 6" id="KW-0479">Metal-binding</keyword>
<name>A0A932MMQ2_UNCTE</name>
<evidence type="ECO:0000256" key="6">
    <source>
        <dbReference type="PROSITE-ProRule" id="PRU00433"/>
    </source>
</evidence>
<sequence>MVLAAGTLFLAVAASPGWAAPMKIDAKLAERGKAVYARECAVCHGPAGKGDGEAAYLLFPAPRDFTSKMFKIRTTPSGEAPQRSDIVRVLLLGLPGSTMPSFVSLPESDLRAVAEYVLSLAGFENEPAEFVKIPKAPPATPEWLAKGKAAYLKYECNKCHGDKGDGKGTSAAELKDYLKRPIRPNDYTKGVFKGGGDVQSIITRILTGIEGTPMPSHAEVLEKQEDVIALAHYVRQFSKGRDFWQPSTGVIPARRAQGKASLRTDDPQWAKVIPTPIPMMQLNNDGRPPIEMNVRALHDETSISILLEWDDATPDRMGSVGTFGDAAAIQFSLGEKDPPLFVMGARDNLVNIWHWAAPPVDVEATYAGMAVDDYPLSGKPYPRKEMGHPPIAASRATRTPFVSAWAAGNPISTPGLARPFMDLNAGGFGTLQPQGPKDQNVQGQARWFRGKWRVVFTRSMESPGKQDAQLLAGSIHPIGFAVWDGFRRDRNGQKSVTTWYKLRIE</sequence>
<dbReference type="InterPro" id="IPR050597">
    <property type="entry name" value="Cytochrome_c_Oxidase_Subunit"/>
</dbReference>
<organism evidence="9 10">
    <name type="scientific">Tectimicrobiota bacterium</name>
    <dbReference type="NCBI Taxonomy" id="2528274"/>
    <lineage>
        <taxon>Bacteria</taxon>
        <taxon>Pseudomonadati</taxon>
        <taxon>Nitrospinota/Tectimicrobiota group</taxon>
        <taxon>Candidatus Tectimicrobiota</taxon>
    </lineage>
</organism>
<evidence type="ECO:0000256" key="1">
    <source>
        <dbReference type="ARBA" id="ARBA00022448"/>
    </source>
</evidence>
<dbReference type="AlphaFoldDB" id="A0A932MMQ2"/>
<dbReference type="InterPro" id="IPR009056">
    <property type="entry name" value="Cyt_c-like_dom"/>
</dbReference>
<dbReference type="GO" id="GO:0046872">
    <property type="term" value="F:metal ion binding"/>
    <property type="evidence" value="ECO:0007669"/>
    <property type="project" value="UniProtKB-KW"/>
</dbReference>
<keyword evidence="4" id="KW-0249">Electron transport</keyword>
<dbReference type="Proteomes" id="UP000782312">
    <property type="component" value="Unassembled WGS sequence"/>
</dbReference>
<dbReference type="Gene3D" id="1.10.760.10">
    <property type="entry name" value="Cytochrome c-like domain"/>
    <property type="match status" value="2"/>
</dbReference>
<evidence type="ECO:0000256" key="3">
    <source>
        <dbReference type="ARBA" id="ARBA00022723"/>
    </source>
</evidence>
<evidence type="ECO:0000313" key="10">
    <source>
        <dbReference type="Proteomes" id="UP000782312"/>
    </source>
</evidence>
<dbReference type="Pfam" id="PF09459">
    <property type="entry name" value="EB_dh"/>
    <property type="match status" value="1"/>
</dbReference>
<dbReference type="InterPro" id="IPR036909">
    <property type="entry name" value="Cyt_c-like_dom_sf"/>
</dbReference>
<dbReference type="PROSITE" id="PS51007">
    <property type="entry name" value="CYTC"/>
    <property type="match status" value="2"/>
</dbReference>
<dbReference type="GO" id="GO:0020037">
    <property type="term" value="F:heme binding"/>
    <property type="evidence" value="ECO:0007669"/>
    <property type="project" value="InterPro"/>
</dbReference>
<feature type="chain" id="PRO_5037460939" evidence="7">
    <location>
        <begin position="20"/>
        <end position="505"/>
    </location>
</feature>
<protein>
    <submittedName>
        <fullName evidence="9">C-type cytochrome</fullName>
    </submittedName>
</protein>
<keyword evidence="1" id="KW-0813">Transport</keyword>